<reference evidence="5 6" key="1">
    <citation type="submission" date="2024-09" db="EMBL/GenBank/DDBJ databases">
        <authorList>
            <person name="Lee S.D."/>
        </authorList>
    </citation>
    <scope>NUCLEOTIDE SEQUENCE [LARGE SCALE GENOMIC DNA]</scope>
    <source>
        <strain evidence="5 6">N8-3</strain>
    </source>
</reference>
<proteinExistence type="predicted"/>
<dbReference type="SUPFAM" id="SSF53335">
    <property type="entry name" value="S-adenosyl-L-methionine-dependent methyltransferases"/>
    <property type="match status" value="1"/>
</dbReference>
<dbReference type="Gene3D" id="3.40.50.150">
    <property type="entry name" value="Vaccinia Virus protein VP39"/>
    <property type="match status" value="1"/>
</dbReference>
<keyword evidence="4" id="KW-0680">Restriction system</keyword>
<evidence type="ECO:0000256" key="3">
    <source>
        <dbReference type="ARBA" id="ARBA00022691"/>
    </source>
</evidence>
<dbReference type="Proteomes" id="UP001592531">
    <property type="component" value="Unassembled WGS sequence"/>
</dbReference>
<dbReference type="PRINTS" id="PR00105">
    <property type="entry name" value="C5METTRFRASE"/>
</dbReference>
<keyword evidence="1 5" id="KW-0489">Methyltransferase</keyword>
<gene>
    <name evidence="5" type="ORF">ACEZDE_01930</name>
</gene>
<dbReference type="EMBL" id="JBHFAB010000001">
    <property type="protein sequence ID" value="MFC1415410.1"/>
    <property type="molecule type" value="Genomic_DNA"/>
</dbReference>
<name>A0ABV6VNU3_9ACTN</name>
<dbReference type="PROSITE" id="PS00095">
    <property type="entry name" value="C5_MTASE_2"/>
    <property type="match status" value="1"/>
</dbReference>
<accession>A0ABV6VNU3</accession>
<evidence type="ECO:0000256" key="1">
    <source>
        <dbReference type="ARBA" id="ARBA00022603"/>
    </source>
</evidence>
<keyword evidence="3" id="KW-0949">S-adenosyl-L-methionine</keyword>
<keyword evidence="2" id="KW-0808">Transferase</keyword>
<sequence>MELTFNDMLAGAGGSSSGLVEAGWTGRLALNHWDVAMLTHGANHPNMEHLTADITGYPMRYLPRAMLLWASVICTELSYAGGNRQERDPFQMDLLDLLDPDEADEWKALTPEAFEATRATAWCVVRACEAQAFPYVVVENVNQFVTSWVLYDTWCKAMMALGYERPQVLSVTSAHIWDENNPGAPQWRDRVYVVWRRKGMPKPDLEPRPLAFCFDCGKDVRARKAWRDPRVRVGKYGEAYDYRCPSTRCRHTLVEPYVRPAASVIDWSDIGTRIGDRKTPLADTTMERIAAGRAKFPYQPSAVTLNHGREGGDRAFAVGEQPFTVRTVKQGEALLVPTGGSWSTDATDVSEPMRTRLTRESEGLLTVSPDPQPYIVTYRNHAAPAPATDPLSMVTAQGNHHGLVTPGRPVPAELRNALVIPYRKSLVKSAGAPFHTMSTVDSAALLANAPAVEDCYFRMIQPEEQFAAQRFTDTYISFGTKAQRTKQAGNAVSVNVARHIGERIAAVL</sequence>
<dbReference type="GO" id="GO:0008168">
    <property type="term" value="F:methyltransferase activity"/>
    <property type="evidence" value="ECO:0007669"/>
    <property type="project" value="UniProtKB-KW"/>
</dbReference>
<evidence type="ECO:0000313" key="6">
    <source>
        <dbReference type="Proteomes" id="UP001592531"/>
    </source>
</evidence>
<keyword evidence="6" id="KW-1185">Reference proteome</keyword>
<dbReference type="InterPro" id="IPR001525">
    <property type="entry name" value="C5_MeTfrase"/>
</dbReference>
<evidence type="ECO:0000313" key="5">
    <source>
        <dbReference type="EMBL" id="MFC1415410.1"/>
    </source>
</evidence>
<dbReference type="GO" id="GO:0032259">
    <property type="term" value="P:methylation"/>
    <property type="evidence" value="ECO:0007669"/>
    <property type="project" value="UniProtKB-KW"/>
</dbReference>
<dbReference type="Pfam" id="PF00145">
    <property type="entry name" value="DNA_methylase"/>
    <property type="match status" value="2"/>
</dbReference>
<protein>
    <submittedName>
        <fullName evidence="5">DNA cytosine methyltransferase</fullName>
    </submittedName>
</protein>
<dbReference type="InterPro" id="IPR029063">
    <property type="entry name" value="SAM-dependent_MTases_sf"/>
</dbReference>
<evidence type="ECO:0000256" key="4">
    <source>
        <dbReference type="ARBA" id="ARBA00022747"/>
    </source>
</evidence>
<dbReference type="RefSeq" id="WP_380531036.1">
    <property type="nucleotide sequence ID" value="NZ_JBHFAB010000001.1"/>
</dbReference>
<comment type="caution">
    <text evidence="5">The sequence shown here is derived from an EMBL/GenBank/DDBJ whole genome shotgun (WGS) entry which is preliminary data.</text>
</comment>
<organism evidence="5 6">
    <name type="scientific">Streptacidiphilus cavernicola</name>
    <dbReference type="NCBI Taxonomy" id="3342716"/>
    <lineage>
        <taxon>Bacteria</taxon>
        <taxon>Bacillati</taxon>
        <taxon>Actinomycetota</taxon>
        <taxon>Actinomycetes</taxon>
        <taxon>Kitasatosporales</taxon>
        <taxon>Streptomycetaceae</taxon>
        <taxon>Streptacidiphilus</taxon>
    </lineage>
</organism>
<dbReference type="InterPro" id="IPR031303">
    <property type="entry name" value="C5_meth_CS"/>
</dbReference>
<evidence type="ECO:0000256" key="2">
    <source>
        <dbReference type="ARBA" id="ARBA00022679"/>
    </source>
</evidence>
<dbReference type="Gene3D" id="3.90.120.10">
    <property type="entry name" value="DNA Methylase, subunit A, domain 2"/>
    <property type="match status" value="1"/>
</dbReference>